<gene>
    <name evidence="1" type="ORF">DDZ44_08430</name>
</gene>
<dbReference type="EMBL" id="DNZF01000183">
    <property type="protein sequence ID" value="HBK53946.1"/>
    <property type="molecule type" value="Genomic_DNA"/>
</dbReference>
<evidence type="ECO:0000313" key="1">
    <source>
        <dbReference type="EMBL" id="HBK53946.1"/>
    </source>
</evidence>
<accession>A0A354YZ05</accession>
<dbReference type="Proteomes" id="UP000263273">
    <property type="component" value="Unassembled WGS sequence"/>
</dbReference>
<dbReference type="NCBIfam" id="TIGR01725">
    <property type="entry name" value="phge_HK97_gp10"/>
    <property type="match status" value="1"/>
</dbReference>
<evidence type="ECO:0008006" key="3">
    <source>
        <dbReference type="Google" id="ProtNLM"/>
    </source>
</evidence>
<protein>
    <recommendedName>
        <fullName evidence="3">HK97 gp10 family phage protein</fullName>
    </recommendedName>
</protein>
<comment type="caution">
    <text evidence="1">The sequence shown here is derived from an EMBL/GenBank/DDBJ whole genome shotgun (WGS) entry which is preliminary data.</text>
</comment>
<dbReference type="AlphaFoldDB" id="A0A354YZ05"/>
<sequence length="94" mass="10076">MDGAINKALEASALVVEGAAKSLTPVDTGNLRNSITHEVEKKEARVGTNVEYGPFVELGTVKMAAQPYLNPALEQNKNNIRKIFADAIHKGVSD</sequence>
<organism evidence="1 2">
    <name type="scientific">Syntrophomonas wolfei</name>
    <dbReference type="NCBI Taxonomy" id="863"/>
    <lineage>
        <taxon>Bacteria</taxon>
        <taxon>Bacillati</taxon>
        <taxon>Bacillota</taxon>
        <taxon>Clostridia</taxon>
        <taxon>Eubacteriales</taxon>
        <taxon>Syntrophomonadaceae</taxon>
        <taxon>Syntrophomonas</taxon>
    </lineage>
</organism>
<reference evidence="1 2" key="1">
    <citation type="journal article" date="2018" name="Nat. Biotechnol.">
        <title>A standardized bacterial taxonomy based on genome phylogeny substantially revises the tree of life.</title>
        <authorList>
            <person name="Parks D.H."/>
            <person name="Chuvochina M."/>
            <person name="Waite D.W."/>
            <person name="Rinke C."/>
            <person name="Skarshewski A."/>
            <person name="Chaumeil P.A."/>
            <person name="Hugenholtz P."/>
        </authorList>
    </citation>
    <scope>NUCLEOTIDE SEQUENCE [LARGE SCALE GENOMIC DNA]</scope>
    <source>
        <strain evidence="1">UBA10948</strain>
    </source>
</reference>
<dbReference type="InterPro" id="IPR010064">
    <property type="entry name" value="HK97-gp10_tail"/>
</dbReference>
<proteinExistence type="predicted"/>
<evidence type="ECO:0000313" key="2">
    <source>
        <dbReference type="Proteomes" id="UP000263273"/>
    </source>
</evidence>
<name>A0A354YZ05_9FIRM</name>
<dbReference type="Pfam" id="PF04883">
    <property type="entry name" value="HK97-gp10_like"/>
    <property type="match status" value="1"/>
</dbReference>